<sequence length="197" mass="22475">MENLLQELQKSFERRRQITFDNSNIKAQITEKVGQLSRIIESTSTTDSKSKHQFSGQSPVVTELKDTIENLKTRLRESERRCALESLRYEELLLELESSQMRQKYDMLDDASSGFGAHSLLMAASTSPRDALNDLSDELHSRIGERMNQGWDLTNFGKFRGDEEWASPTKGESMGFGFVSAWDIICHDSPVLKCYIV</sequence>
<evidence type="ECO:0000313" key="3">
    <source>
        <dbReference type="Proteomes" id="UP000267029"/>
    </source>
</evidence>
<gene>
    <name evidence="2" type="ORF">MCOS_LOCUS4001</name>
</gene>
<organism evidence="2 3">
    <name type="scientific">Mesocestoides corti</name>
    <name type="common">Flatworm</name>
    <dbReference type="NCBI Taxonomy" id="53468"/>
    <lineage>
        <taxon>Eukaryota</taxon>
        <taxon>Metazoa</taxon>
        <taxon>Spiralia</taxon>
        <taxon>Lophotrochozoa</taxon>
        <taxon>Platyhelminthes</taxon>
        <taxon>Cestoda</taxon>
        <taxon>Eucestoda</taxon>
        <taxon>Cyclophyllidea</taxon>
        <taxon>Mesocestoididae</taxon>
        <taxon>Mesocestoides</taxon>
    </lineage>
</organism>
<dbReference type="EMBL" id="UXSR01001174">
    <property type="protein sequence ID" value="VDD77998.1"/>
    <property type="molecule type" value="Genomic_DNA"/>
</dbReference>
<dbReference type="STRING" id="53468.A0A0R3UAQ2"/>
<dbReference type="Proteomes" id="UP000267029">
    <property type="component" value="Unassembled WGS sequence"/>
</dbReference>
<keyword evidence="1" id="KW-0175">Coiled coil</keyword>
<evidence type="ECO:0000256" key="1">
    <source>
        <dbReference type="SAM" id="Coils"/>
    </source>
</evidence>
<accession>A0A0R3UAQ2</accession>
<proteinExistence type="predicted"/>
<reference evidence="2 3" key="1">
    <citation type="submission" date="2018-10" db="EMBL/GenBank/DDBJ databases">
        <authorList>
            <consortium name="Pathogen Informatics"/>
        </authorList>
    </citation>
    <scope>NUCLEOTIDE SEQUENCE [LARGE SCALE GENOMIC DNA]</scope>
</reference>
<keyword evidence="3" id="KW-1185">Reference proteome</keyword>
<name>A0A0R3UAQ2_MESCO</name>
<feature type="coiled-coil region" evidence="1">
    <location>
        <begin position="61"/>
        <end position="88"/>
    </location>
</feature>
<evidence type="ECO:0000313" key="2">
    <source>
        <dbReference type="EMBL" id="VDD77998.1"/>
    </source>
</evidence>
<protein>
    <submittedName>
        <fullName evidence="2">Uncharacterized protein</fullName>
    </submittedName>
</protein>
<dbReference type="AlphaFoldDB" id="A0A0R3UAQ2"/>